<name>A0AAE3KUG8_9BACT</name>
<dbReference type="RefSeq" id="WP_255036978.1">
    <property type="nucleotide sequence ID" value="NZ_RJUF01000022.1"/>
</dbReference>
<sequence>MYKALIIFLLMPLLKIDSCTKIEVAADTSVSTNIIGKWVLKYKFLGDAIDTPCGYAVTNARDITIEIEDNPDSSKPNELRLSGNSAVNLYNGGFIITGFDEKTGIGTMKIGALGSTKMAGPPELMECETNYFNMLNEFSEFRVQEGKLHIGRFKKDPTPSRDGGTYFIYEKAK</sequence>
<dbReference type="Proteomes" id="UP001204144">
    <property type="component" value="Unassembled WGS sequence"/>
</dbReference>
<dbReference type="InterPro" id="IPR005184">
    <property type="entry name" value="DUF306_Meta_HslJ"/>
</dbReference>
<gene>
    <name evidence="2" type="ORF">EGI31_09500</name>
</gene>
<organism evidence="2 3">
    <name type="scientific">Lacihabitans soyangensis</name>
    <dbReference type="NCBI Taxonomy" id="869394"/>
    <lineage>
        <taxon>Bacteria</taxon>
        <taxon>Pseudomonadati</taxon>
        <taxon>Bacteroidota</taxon>
        <taxon>Cytophagia</taxon>
        <taxon>Cytophagales</taxon>
        <taxon>Leadbetterellaceae</taxon>
        <taxon>Lacihabitans</taxon>
    </lineage>
</organism>
<feature type="domain" description="DUF306" evidence="1">
    <location>
        <begin position="57"/>
        <end position="150"/>
    </location>
</feature>
<evidence type="ECO:0000313" key="3">
    <source>
        <dbReference type="Proteomes" id="UP001204144"/>
    </source>
</evidence>
<comment type="caution">
    <text evidence="2">The sequence shown here is derived from an EMBL/GenBank/DDBJ whole genome shotgun (WGS) entry which is preliminary data.</text>
</comment>
<keyword evidence="3" id="KW-1185">Reference proteome</keyword>
<evidence type="ECO:0000259" key="1">
    <source>
        <dbReference type="Pfam" id="PF03724"/>
    </source>
</evidence>
<proteinExistence type="predicted"/>
<dbReference type="Pfam" id="PF03724">
    <property type="entry name" value="META"/>
    <property type="match status" value="1"/>
</dbReference>
<evidence type="ECO:0000313" key="2">
    <source>
        <dbReference type="EMBL" id="MCP9763191.1"/>
    </source>
</evidence>
<dbReference type="EMBL" id="RJUF01000022">
    <property type="protein sequence ID" value="MCP9763191.1"/>
    <property type="molecule type" value="Genomic_DNA"/>
</dbReference>
<dbReference type="InterPro" id="IPR038670">
    <property type="entry name" value="HslJ-like_sf"/>
</dbReference>
<dbReference type="Gene3D" id="2.40.128.270">
    <property type="match status" value="1"/>
</dbReference>
<dbReference type="AlphaFoldDB" id="A0AAE3KUG8"/>
<reference evidence="2 3" key="1">
    <citation type="submission" date="2018-11" db="EMBL/GenBank/DDBJ databases">
        <title>Novel bacteria species description.</title>
        <authorList>
            <person name="Han J.-H."/>
        </authorList>
    </citation>
    <scope>NUCLEOTIDE SEQUENCE [LARGE SCALE GENOMIC DNA]</scope>
    <source>
        <strain evidence="2 3">KCTC23259</strain>
    </source>
</reference>
<protein>
    <submittedName>
        <fullName evidence="2">META domain-containing protein</fullName>
    </submittedName>
</protein>
<accession>A0AAE3KUG8</accession>